<feature type="transmembrane region" description="Helical" evidence="1">
    <location>
        <begin position="109"/>
        <end position="127"/>
    </location>
</feature>
<gene>
    <name evidence="3" type="ORF">H8Q88_17360</name>
</gene>
<keyword evidence="4" id="KW-1185">Reference proteome</keyword>
<keyword evidence="1" id="KW-0812">Transmembrane</keyword>
<feature type="transmembrane region" description="Helical" evidence="1">
    <location>
        <begin position="12"/>
        <end position="31"/>
    </location>
</feature>
<sequence length="163" mass="18397">MKDYSKSNWDGLTGIISILFGLSYGSYAYLLPRPIFGNEWEPIVMPLSISVFMIVIGLLLIVNGRFSPSMAAIMKTIDEHSKNKINTYRVLSTCLISLLYSFMFEPVGFVISTIFFMLMMLMITCGIKRWKQSLVIGVVFSVGIYFIFNELLSINLPSGTLFS</sequence>
<reference evidence="3" key="1">
    <citation type="submission" date="2020-08" db="EMBL/GenBank/DDBJ databases">
        <title>Genome Sequencing and Pan-Genome Analysis of Migratory bird Vibrio Strains, Inner Mongolia.</title>
        <authorList>
            <person name="Zheng L."/>
        </authorList>
    </citation>
    <scope>NUCLEOTIDE SEQUENCE</scope>
    <source>
        <strain evidence="3">M13F</strain>
    </source>
</reference>
<dbReference type="EMBL" id="JACRUP010000017">
    <property type="protein sequence ID" value="MBC5852673.1"/>
    <property type="molecule type" value="Genomic_DNA"/>
</dbReference>
<evidence type="ECO:0000259" key="2">
    <source>
        <dbReference type="Pfam" id="PF07331"/>
    </source>
</evidence>
<protein>
    <submittedName>
        <fullName evidence="3">Tripartite tricarboxylate transporter TctB family protein</fullName>
    </submittedName>
</protein>
<name>A0A9X0RAE5_VIBME</name>
<feature type="domain" description="DUF1468" evidence="2">
    <location>
        <begin position="14"/>
        <end position="157"/>
    </location>
</feature>
<evidence type="ECO:0000313" key="3">
    <source>
        <dbReference type="EMBL" id="MBC5852673.1"/>
    </source>
</evidence>
<keyword evidence="1" id="KW-0472">Membrane</keyword>
<feature type="transmembrane region" description="Helical" evidence="1">
    <location>
        <begin position="43"/>
        <end position="64"/>
    </location>
</feature>
<evidence type="ECO:0000313" key="4">
    <source>
        <dbReference type="Proteomes" id="UP000615796"/>
    </source>
</evidence>
<dbReference type="RefSeq" id="WP_187026959.1">
    <property type="nucleotide sequence ID" value="NZ_JACRUP010000017.1"/>
</dbReference>
<proteinExistence type="predicted"/>
<dbReference type="InterPro" id="IPR009936">
    <property type="entry name" value="DUF1468"/>
</dbReference>
<dbReference type="Pfam" id="PF07331">
    <property type="entry name" value="TctB"/>
    <property type="match status" value="1"/>
</dbReference>
<organism evidence="3 4">
    <name type="scientific">Vibrio metschnikovii</name>
    <dbReference type="NCBI Taxonomy" id="28172"/>
    <lineage>
        <taxon>Bacteria</taxon>
        <taxon>Pseudomonadati</taxon>
        <taxon>Pseudomonadota</taxon>
        <taxon>Gammaproteobacteria</taxon>
        <taxon>Vibrionales</taxon>
        <taxon>Vibrionaceae</taxon>
        <taxon>Vibrio</taxon>
    </lineage>
</organism>
<dbReference type="Proteomes" id="UP000615796">
    <property type="component" value="Unassembled WGS sequence"/>
</dbReference>
<feature type="transmembrane region" description="Helical" evidence="1">
    <location>
        <begin position="134"/>
        <end position="154"/>
    </location>
</feature>
<dbReference type="AlphaFoldDB" id="A0A9X0RAE5"/>
<accession>A0A9X0RAE5</accession>
<feature type="transmembrane region" description="Helical" evidence="1">
    <location>
        <begin position="85"/>
        <end position="103"/>
    </location>
</feature>
<comment type="caution">
    <text evidence="3">The sequence shown here is derived from an EMBL/GenBank/DDBJ whole genome shotgun (WGS) entry which is preliminary data.</text>
</comment>
<evidence type="ECO:0000256" key="1">
    <source>
        <dbReference type="SAM" id="Phobius"/>
    </source>
</evidence>
<keyword evidence="1" id="KW-1133">Transmembrane helix</keyword>